<evidence type="ECO:0000313" key="2">
    <source>
        <dbReference type="Proteomes" id="UP000238350"/>
    </source>
</evidence>
<dbReference type="AlphaFoldDB" id="A0A2T0FJQ1"/>
<sequence length="163" mass="18043">MSVALARNARLRHVRLLRKVQQIYPESLKKAGSALGTQLQELPSSLLWELVCPGLQALHPSYFQNLQLLGSQVIDLHSNEDLGTQGVKVVDRVLDQFVANRNIGALLVNHWPDPLAARNLLTSSVGAVHLHLGPPKSKEMIYSHLLNGHQGLSWLYLQTLGHS</sequence>
<proteinExistence type="predicted"/>
<organism evidence="1 2">
    <name type="scientific">Wickerhamiella sorbophila</name>
    <dbReference type="NCBI Taxonomy" id="45607"/>
    <lineage>
        <taxon>Eukaryota</taxon>
        <taxon>Fungi</taxon>
        <taxon>Dikarya</taxon>
        <taxon>Ascomycota</taxon>
        <taxon>Saccharomycotina</taxon>
        <taxon>Dipodascomycetes</taxon>
        <taxon>Dipodascales</taxon>
        <taxon>Trichomonascaceae</taxon>
        <taxon>Wickerhamiella</taxon>
    </lineage>
</organism>
<evidence type="ECO:0000313" key="1">
    <source>
        <dbReference type="EMBL" id="PRT55208.1"/>
    </source>
</evidence>
<accession>A0A2T0FJQ1</accession>
<keyword evidence="2" id="KW-1185">Reference proteome</keyword>
<dbReference type="GeneID" id="36516576"/>
<name>A0A2T0FJQ1_9ASCO</name>
<dbReference type="Proteomes" id="UP000238350">
    <property type="component" value="Unassembled WGS sequence"/>
</dbReference>
<comment type="caution">
    <text evidence="1">The sequence shown here is derived from an EMBL/GenBank/DDBJ whole genome shotgun (WGS) entry which is preliminary data.</text>
</comment>
<dbReference type="RefSeq" id="XP_024665153.1">
    <property type="nucleotide sequence ID" value="XM_024809385.1"/>
</dbReference>
<protein>
    <submittedName>
        <fullName evidence="1">Uncharacterized protein</fullName>
    </submittedName>
</protein>
<gene>
    <name evidence="1" type="ORF">B9G98_02828</name>
</gene>
<dbReference type="EMBL" id="NDIQ01000021">
    <property type="protein sequence ID" value="PRT55208.1"/>
    <property type="molecule type" value="Genomic_DNA"/>
</dbReference>
<reference evidence="1 2" key="1">
    <citation type="submission" date="2017-04" db="EMBL/GenBank/DDBJ databases">
        <title>Genome sequencing of [Candida] sorbophila.</title>
        <authorList>
            <person name="Ahn J.O."/>
        </authorList>
    </citation>
    <scope>NUCLEOTIDE SEQUENCE [LARGE SCALE GENOMIC DNA]</scope>
    <source>
        <strain evidence="1 2">DS02</strain>
    </source>
</reference>